<comment type="caution">
    <text evidence="2">The sequence shown here is derived from an EMBL/GenBank/DDBJ whole genome shotgun (WGS) entry which is preliminary data.</text>
</comment>
<gene>
    <name evidence="2" type="ORF">GCM10007362_33630</name>
</gene>
<name>A0ABQ2A1Z3_9BACL</name>
<protein>
    <submittedName>
        <fullName evidence="2">Uncharacterized protein</fullName>
    </submittedName>
</protein>
<evidence type="ECO:0000313" key="2">
    <source>
        <dbReference type="EMBL" id="GGH82388.1"/>
    </source>
</evidence>
<evidence type="ECO:0000313" key="3">
    <source>
        <dbReference type="Proteomes" id="UP000605427"/>
    </source>
</evidence>
<keyword evidence="1" id="KW-0472">Membrane</keyword>
<keyword evidence="1" id="KW-1133">Transmembrane helix</keyword>
<dbReference type="EMBL" id="BMDD01000004">
    <property type="protein sequence ID" value="GGH82388.1"/>
    <property type="molecule type" value="Genomic_DNA"/>
</dbReference>
<accession>A0ABQ2A1Z3</accession>
<keyword evidence="1" id="KW-0812">Transmembrane</keyword>
<dbReference type="Proteomes" id="UP000605427">
    <property type="component" value="Unassembled WGS sequence"/>
</dbReference>
<proteinExistence type="predicted"/>
<dbReference type="RefSeq" id="WP_172245608.1">
    <property type="nucleotide sequence ID" value="NZ_BMDD01000004.1"/>
</dbReference>
<evidence type="ECO:0000256" key="1">
    <source>
        <dbReference type="SAM" id="Phobius"/>
    </source>
</evidence>
<feature type="transmembrane region" description="Helical" evidence="1">
    <location>
        <begin position="7"/>
        <end position="26"/>
    </location>
</feature>
<keyword evidence="3" id="KW-1185">Reference proteome</keyword>
<organism evidence="2 3">
    <name type="scientific">Saccharibacillus endophyticus</name>
    <dbReference type="NCBI Taxonomy" id="2060666"/>
    <lineage>
        <taxon>Bacteria</taxon>
        <taxon>Bacillati</taxon>
        <taxon>Bacillota</taxon>
        <taxon>Bacilli</taxon>
        <taxon>Bacillales</taxon>
        <taxon>Paenibacillaceae</taxon>
        <taxon>Saccharibacillus</taxon>
    </lineage>
</organism>
<sequence>MRKFKLLMIGLLLFMMIAYIVQSLMYQTFNPMMSTLLFAGCVIVLVQMRKSLTHTHD</sequence>
<reference evidence="3" key="1">
    <citation type="journal article" date="2019" name="Int. J. Syst. Evol. Microbiol.">
        <title>The Global Catalogue of Microorganisms (GCM) 10K type strain sequencing project: providing services to taxonomists for standard genome sequencing and annotation.</title>
        <authorList>
            <consortium name="The Broad Institute Genomics Platform"/>
            <consortium name="The Broad Institute Genome Sequencing Center for Infectious Disease"/>
            <person name="Wu L."/>
            <person name="Ma J."/>
        </authorList>
    </citation>
    <scope>NUCLEOTIDE SEQUENCE [LARGE SCALE GENOMIC DNA]</scope>
    <source>
        <strain evidence="3">CCM 8702</strain>
    </source>
</reference>
<feature type="transmembrane region" description="Helical" evidence="1">
    <location>
        <begin position="32"/>
        <end position="48"/>
    </location>
</feature>